<gene>
    <name evidence="1" type="ORF">F4X82_00545</name>
</gene>
<accession>A0A845DIH2</accession>
<organism evidence="1 2">
    <name type="scientific">Candidatus Spechtbacteria bacterium SB0662_bin_43</name>
    <dbReference type="NCBI Taxonomy" id="2604897"/>
    <lineage>
        <taxon>Bacteria</taxon>
        <taxon>Candidatus Spechtiibacteriota</taxon>
    </lineage>
</organism>
<proteinExistence type="predicted"/>
<evidence type="ECO:0000313" key="1">
    <source>
        <dbReference type="EMBL" id="MYE37996.1"/>
    </source>
</evidence>
<dbReference type="EMBL" id="VXOY01000006">
    <property type="protein sequence ID" value="MYE37996.1"/>
    <property type="molecule type" value="Genomic_DNA"/>
</dbReference>
<dbReference type="PROSITE" id="PS51257">
    <property type="entry name" value="PROKAR_LIPOPROTEIN"/>
    <property type="match status" value="1"/>
</dbReference>
<protein>
    <submittedName>
        <fullName evidence="1">Uncharacterized protein</fullName>
    </submittedName>
</protein>
<dbReference type="Proteomes" id="UP000449092">
    <property type="component" value="Unassembled WGS sequence"/>
</dbReference>
<name>A0A845DIH2_9BACT</name>
<dbReference type="AlphaFoldDB" id="A0A845DIH2"/>
<evidence type="ECO:0000313" key="2">
    <source>
        <dbReference type="Proteomes" id="UP000449092"/>
    </source>
</evidence>
<reference evidence="1 2" key="1">
    <citation type="submission" date="2019-09" db="EMBL/GenBank/DDBJ databases">
        <title>Characterisation of the sponge microbiome using genome-centric metagenomics.</title>
        <authorList>
            <person name="Engelberts J.P."/>
            <person name="Robbins S.J."/>
            <person name="De Goeij J.M."/>
            <person name="Aranda M."/>
            <person name="Bell S.C."/>
            <person name="Webster N.S."/>
        </authorList>
    </citation>
    <scope>NUCLEOTIDE SEQUENCE [LARGE SCALE GENOMIC DNA]</scope>
    <source>
        <strain evidence="1">SB0662_bin_43</strain>
    </source>
</reference>
<comment type="caution">
    <text evidence="1">The sequence shown here is derived from an EMBL/GenBank/DDBJ whole genome shotgun (WGS) entry which is preliminary data.</text>
</comment>
<sequence>MSTLVSKQYIVFLLLVGCTLFFASSASVFSHGDEDHTDIFPKVEVCQHVSEQGKSGCYTEVCDAGATTLKCVEDIVDTSLVNEGTEFVTQVLYDLEKIPLFSPHMYEGAKRMGSVLALEYGIAADVFSQCPSDFRYGCIDGFFEAATIDVSPADVGNEVCKTAHGEMLVHCYHRIGHGIMKHSQHRYANALALCDSVAEGYKADCWDGVFMEGVHEQIDAGGVELFDSSNDVLAPCSVMDEHYREMCYRNHGLYLKHIYEGNTEEAIRECTGAG</sequence>